<protein>
    <recommendedName>
        <fullName evidence="12">G-protein coupled receptors family 1 profile domain-containing protein</fullName>
    </recommendedName>
</protein>
<keyword evidence="9 10" id="KW-0807">Transducer</keyword>
<comment type="caution">
    <text evidence="13">The sequence shown here is derived from an EMBL/GenBank/DDBJ whole genome shotgun (WGS) entry which is preliminary data.</text>
</comment>
<evidence type="ECO:0000256" key="4">
    <source>
        <dbReference type="ARBA" id="ARBA00022989"/>
    </source>
</evidence>
<feature type="transmembrane region" description="Helical" evidence="11">
    <location>
        <begin position="57"/>
        <end position="78"/>
    </location>
</feature>
<dbReference type="PRINTS" id="PR00237">
    <property type="entry name" value="GPCRRHODOPSN"/>
</dbReference>
<dbReference type="CDD" id="cd14981">
    <property type="entry name" value="7tmA_Prostanoid_R"/>
    <property type="match status" value="1"/>
</dbReference>
<dbReference type="PROSITE" id="PS00237">
    <property type="entry name" value="G_PROTEIN_RECEP_F1_1"/>
    <property type="match status" value="1"/>
</dbReference>
<accession>A0AA89C8F4</accession>
<keyword evidence="2" id="KW-1003">Cell membrane</keyword>
<dbReference type="PANTHER" id="PTHR11866:SF6">
    <property type="entry name" value="PROSTAGLANDIN E2 RECEPTOR EP4 SUBTYPE"/>
    <property type="match status" value="1"/>
</dbReference>
<dbReference type="SUPFAM" id="SSF81321">
    <property type="entry name" value="Family A G protein-coupled receptor-like"/>
    <property type="match status" value="1"/>
</dbReference>
<dbReference type="GO" id="GO:0005886">
    <property type="term" value="C:plasma membrane"/>
    <property type="evidence" value="ECO:0007669"/>
    <property type="project" value="UniProtKB-SubCell"/>
</dbReference>
<feature type="domain" description="G-protein coupled receptors family 1 profile" evidence="12">
    <location>
        <begin position="36"/>
        <end position="291"/>
    </location>
</feature>
<dbReference type="EMBL" id="VSWD01000004">
    <property type="protein sequence ID" value="KAK3105336.1"/>
    <property type="molecule type" value="Genomic_DNA"/>
</dbReference>
<reference evidence="13" key="1">
    <citation type="submission" date="2019-08" db="EMBL/GenBank/DDBJ databases">
        <title>The improved chromosome-level genome for the pearl oyster Pinctada fucata martensii using PacBio sequencing and Hi-C.</title>
        <authorList>
            <person name="Zheng Z."/>
        </authorList>
    </citation>
    <scope>NUCLEOTIDE SEQUENCE</scope>
    <source>
        <strain evidence="13">ZZ-2019</strain>
        <tissue evidence="13">Adductor muscle</tissue>
    </source>
</reference>
<dbReference type="PRINTS" id="PR01788">
    <property type="entry name" value="PROSTANOIDR"/>
</dbReference>
<feature type="transmembrane region" description="Helical" evidence="11">
    <location>
        <begin position="139"/>
        <end position="159"/>
    </location>
</feature>
<evidence type="ECO:0000256" key="8">
    <source>
        <dbReference type="ARBA" id="ARBA00023180"/>
    </source>
</evidence>
<evidence type="ECO:0000313" key="13">
    <source>
        <dbReference type="EMBL" id="KAK3105336.1"/>
    </source>
</evidence>
<feature type="transmembrane region" description="Helical" evidence="11">
    <location>
        <begin position="189"/>
        <end position="214"/>
    </location>
</feature>
<evidence type="ECO:0000256" key="2">
    <source>
        <dbReference type="ARBA" id="ARBA00022475"/>
    </source>
</evidence>
<keyword evidence="4 11" id="KW-1133">Transmembrane helix</keyword>
<keyword evidence="6 11" id="KW-0472">Membrane</keyword>
<dbReference type="InterPro" id="IPR017452">
    <property type="entry name" value="GPCR_Rhodpsn_7TM"/>
</dbReference>
<evidence type="ECO:0000256" key="6">
    <source>
        <dbReference type="ARBA" id="ARBA00023136"/>
    </source>
</evidence>
<dbReference type="InterPro" id="IPR008365">
    <property type="entry name" value="Prostanoid_rcpt"/>
</dbReference>
<keyword evidence="3 10" id="KW-0812">Transmembrane</keyword>
<evidence type="ECO:0000256" key="9">
    <source>
        <dbReference type="ARBA" id="ARBA00023224"/>
    </source>
</evidence>
<dbReference type="GO" id="GO:0004957">
    <property type="term" value="F:prostaglandin E receptor activity"/>
    <property type="evidence" value="ECO:0007669"/>
    <property type="project" value="TreeGrafter"/>
</dbReference>
<feature type="transmembrane region" description="Helical" evidence="11">
    <location>
        <begin position="98"/>
        <end position="118"/>
    </location>
</feature>
<feature type="transmembrane region" description="Helical" evidence="11">
    <location>
        <begin position="27"/>
        <end position="45"/>
    </location>
</feature>
<name>A0AA89C8F4_PINIB</name>
<dbReference type="GO" id="GO:0007204">
    <property type="term" value="P:positive regulation of cytosolic calcium ion concentration"/>
    <property type="evidence" value="ECO:0007669"/>
    <property type="project" value="TreeGrafter"/>
</dbReference>
<gene>
    <name evidence="13" type="ORF">FSP39_022896</name>
</gene>
<dbReference type="Gene3D" id="1.20.1070.10">
    <property type="entry name" value="Rhodopsin 7-helix transmembrane proteins"/>
    <property type="match status" value="1"/>
</dbReference>
<dbReference type="PROSITE" id="PS50262">
    <property type="entry name" value="G_PROTEIN_RECEP_F1_2"/>
    <property type="match status" value="1"/>
</dbReference>
<evidence type="ECO:0000256" key="7">
    <source>
        <dbReference type="ARBA" id="ARBA00023170"/>
    </source>
</evidence>
<evidence type="ECO:0000256" key="1">
    <source>
        <dbReference type="ARBA" id="ARBA00004651"/>
    </source>
</evidence>
<comment type="subcellular location">
    <subcellularLocation>
        <location evidence="1">Cell membrane</location>
        <topology evidence="1">Multi-pass membrane protein</topology>
    </subcellularLocation>
</comment>
<keyword evidence="14" id="KW-1185">Reference proteome</keyword>
<evidence type="ECO:0000259" key="12">
    <source>
        <dbReference type="PROSITE" id="PS50262"/>
    </source>
</evidence>
<dbReference type="GO" id="GO:0071380">
    <property type="term" value="P:cellular response to prostaglandin E stimulus"/>
    <property type="evidence" value="ECO:0007669"/>
    <property type="project" value="TreeGrafter"/>
</dbReference>
<dbReference type="PANTHER" id="PTHR11866">
    <property type="entry name" value="G-PROTEIN COUPLED RECEPTOR FAMILY 1 MEMBER"/>
    <property type="match status" value="1"/>
</dbReference>
<comment type="similarity">
    <text evidence="10">Belongs to the G-protein coupled receptor 1 family.</text>
</comment>
<feature type="transmembrane region" description="Helical" evidence="11">
    <location>
        <begin position="234"/>
        <end position="254"/>
    </location>
</feature>
<evidence type="ECO:0000256" key="3">
    <source>
        <dbReference type="ARBA" id="ARBA00022692"/>
    </source>
</evidence>
<evidence type="ECO:0000256" key="5">
    <source>
        <dbReference type="ARBA" id="ARBA00023040"/>
    </source>
</evidence>
<sequence>MMASCNLNRTTTQCSIGTINEAIATPIMQFLGGFVGNVLALFILIKTKKNHKWKPFYRLVCALAITDATVSSLVYPFSITRYATNFTYCYSVTVCYHVAFILSFAFLGSALIVTAISFDRFLAILFPFKYDSSRKIQRTTVMIFSSWILTAVICTLPLVGVGEVKFYYPETWCFIDFTSKESSNELITYIYALLGLVLFVLTFVFNLSVIIALIRRIRQSKKRLGNQKHLKSDVYNVVFLFGIVLVFSACWVPITTRMIYNINSECPSDGPTELLVARLAITNSIVDPWVYIVLRKENFERLEQLIARCRNTPGTDNETVTLPTVASTQSLDKISAKLSEVP</sequence>
<dbReference type="Pfam" id="PF00001">
    <property type="entry name" value="7tm_1"/>
    <property type="match status" value="1"/>
</dbReference>
<dbReference type="GO" id="GO:0007189">
    <property type="term" value="P:adenylate cyclase-activating G protein-coupled receptor signaling pathway"/>
    <property type="evidence" value="ECO:0007669"/>
    <property type="project" value="TreeGrafter"/>
</dbReference>
<dbReference type="SMART" id="SM01381">
    <property type="entry name" value="7TM_GPCR_Srsx"/>
    <property type="match status" value="1"/>
</dbReference>
<proteinExistence type="inferred from homology"/>
<dbReference type="Proteomes" id="UP001186944">
    <property type="component" value="Unassembled WGS sequence"/>
</dbReference>
<keyword evidence="7 10" id="KW-0675">Receptor</keyword>
<evidence type="ECO:0000256" key="10">
    <source>
        <dbReference type="RuleBase" id="RU000688"/>
    </source>
</evidence>
<organism evidence="13 14">
    <name type="scientific">Pinctada imbricata</name>
    <name type="common">Atlantic pearl-oyster</name>
    <name type="synonym">Pinctada martensii</name>
    <dbReference type="NCBI Taxonomy" id="66713"/>
    <lineage>
        <taxon>Eukaryota</taxon>
        <taxon>Metazoa</taxon>
        <taxon>Spiralia</taxon>
        <taxon>Lophotrochozoa</taxon>
        <taxon>Mollusca</taxon>
        <taxon>Bivalvia</taxon>
        <taxon>Autobranchia</taxon>
        <taxon>Pteriomorphia</taxon>
        <taxon>Pterioida</taxon>
        <taxon>Pterioidea</taxon>
        <taxon>Pteriidae</taxon>
        <taxon>Pinctada</taxon>
    </lineage>
</organism>
<keyword evidence="8" id="KW-0325">Glycoprotein</keyword>
<keyword evidence="5 10" id="KW-0297">G-protein coupled receptor</keyword>
<dbReference type="InterPro" id="IPR000276">
    <property type="entry name" value="GPCR_Rhodpsn"/>
</dbReference>
<evidence type="ECO:0000313" key="14">
    <source>
        <dbReference type="Proteomes" id="UP001186944"/>
    </source>
</evidence>
<evidence type="ECO:0000256" key="11">
    <source>
        <dbReference type="SAM" id="Phobius"/>
    </source>
</evidence>
<dbReference type="AlphaFoldDB" id="A0AA89C8F4"/>